<keyword evidence="14" id="KW-0472">Membrane</keyword>
<reference evidence="15" key="1">
    <citation type="submission" date="2022-11" db="EMBL/GenBank/DDBJ databases">
        <authorList>
            <person name="Hyden B.L."/>
            <person name="Feng K."/>
            <person name="Yates T."/>
            <person name="Jawdy S."/>
            <person name="Smart L.B."/>
            <person name="Muchero W."/>
        </authorList>
    </citation>
    <scope>NUCLEOTIDE SEQUENCE</scope>
    <source>
        <tissue evidence="15">Shoot tip</tissue>
    </source>
</reference>
<reference evidence="15" key="2">
    <citation type="journal article" date="2023" name="Int. J. Mol. Sci.">
        <title>De Novo Assembly and Annotation of 11 Diverse Shrub Willow (Salix) Genomes Reveals Novel Gene Organization in Sex-Linked Regions.</title>
        <authorList>
            <person name="Hyden B."/>
            <person name="Feng K."/>
            <person name="Yates T.B."/>
            <person name="Jawdy S."/>
            <person name="Cereghino C."/>
            <person name="Smart L.B."/>
            <person name="Muchero W."/>
        </authorList>
    </citation>
    <scope>NUCLEOTIDE SEQUENCE</scope>
    <source>
        <tissue evidence="15">Shoot tip</tissue>
    </source>
</reference>
<evidence type="ECO:0000256" key="4">
    <source>
        <dbReference type="ARBA" id="ARBA00022692"/>
    </source>
</evidence>
<dbReference type="EC" id="7.2.2.8" evidence="2"/>
<dbReference type="SUPFAM" id="SSF56784">
    <property type="entry name" value="HAD-like"/>
    <property type="match status" value="1"/>
</dbReference>
<dbReference type="PANTHER" id="PTHR24093">
    <property type="entry name" value="CATION TRANSPORTING ATPASE"/>
    <property type="match status" value="1"/>
</dbReference>
<dbReference type="GO" id="GO:0005886">
    <property type="term" value="C:plasma membrane"/>
    <property type="evidence" value="ECO:0007669"/>
    <property type="project" value="TreeGrafter"/>
</dbReference>
<dbReference type="InterPro" id="IPR023299">
    <property type="entry name" value="ATPase_P-typ_cyto_dom_N"/>
</dbReference>
<dbReference type="PRINTS" id="PR00119">
    <property type="entry name" value="CATATPASE"/>
</dbReference>
<dbReference type="GO" id="GO:0046872">
    <property type="term" value="F:metal ion binding"/>
    <property type="evidence" value="ECO:0007669"/>
    <property type="project" value="UniProtKB-KW"/>
</dbReference>
<keyword evidence="4" id="KW-0812">Transmembrane</keyword>
<evidence type="ECO:0000256" key="8">
    <source>
        <dbReference type="ARBA" id="ARBA00022840"/>
    </source>
</evidence>
<evidence type="ECO:0000256" key="12">
    <source>
        <dbReference type="ARBA" id="ARBA00023008"/>
    </source>
</evidence>
<comment type="caution">
    <text evidence="15">The sequence shown here is derived from an EMBL/GenBank/DDBJ whole genome shotgun (WGS) entry which is preliminary data.</text>
</comment>
<dbReference type="Pfam" id="PF13246">
    <property type="entry name" value="Cation_ATPase"/>
    <property type="match status" value="1"/>
</dbReference>
<protein>
    <recommendedName>
        <fullName evidence="2">P-type Cu(+) transporter</fullName>
        <ecNumber evidence="2">7.2.2.8</ecNumber>
    </recommendedName>
</protein>
<dbReference type="FunFam" id="3.40.50.1000:FF:000144">
    <property type="entry name" value="copper-transporting ATPase 1 isoform X2"/>
    <property type="match status" value="1"/>
</dbReference>
<comment type="subcellular location">
    <subcellularLocation>
        <location evidence="1">Endomembrane system</location>
        <topology evidence="1">Multi-pass membrane protein</topology>
    </subcellularLocation>
</comment>
<organism evidence="15 16">
    <name type="scientific">Salix koriyanagi</name>
    <dbReference type="NCBI Taxonomy" id="2511006"/>
    <lineage>
        <taxon>Eukaryota</taxon>
        <taxon>Viridiplantae</taxon>
        <taxon>Streptophyta</taxon>
        <taxon>Embryophyta</taxon>
        <taxon>Tracheophyta</taxon>
        <taxon>Spermatophyta</taxon>
        <taxon>Magnoliopsida</taxon>
        <taxon>eudicotyledons</taxon>
        <taxon>Gunneridae</taxon>
        <taxon>Pentapetalae</taxon>
        <taxon>rosids</taxon>
        <taxon>fabids</taxon>
        <taxon>Malpighiales</taxon>
        <taxon>Salicaceae</taxon>
        <taxon>Saliceae</taxon>
        <taxon>Salix</taxon>
    </lineage>
</organism>
<evidence type="ECO:0000256" key="13">
    <source>
        <dbReference type="ARBA" id="ARBA00023065"/>
    </source>
</evidence>
<keyword evidence="7" id="KW-0187">Copper transport</keyword>
<dbReference type="SUPFAM" id="SSF81660">
    <property type="entry name" value="Metal cation-transporting ATPase, ATP-binding domain N"/>
    <property type="match status" value="1"/>
</dbReference>
<accession>A0A9Q0SN24</accession>
<gene>
    <name evidence="15" type="ORF">OIU74_020977</name>
</gene>
<proteinExistence type="predicted"/>
<name>A0A9Q0SN24_9ROSI</name>
<dbReference type="GO" id="GO:0140581">
    <property type="term" value="F:P-type monovalent copper transporter activity"/>
    <property type="evidence" value="ECO:0007669"/>
    <property type="project" value="UniProtKB-EC"/>
</dbReference>
<dbReference type="PANTHER" id="PTHR24093:SF509">
    <property type="entry name" value="CALCIUM-TRANSPORTING ATPASE"/>
    <property type="match status" value="1"/>
</dbReference>
<dbReference type="Gene3D" id="3.40.50.1000">
    <property type="entry name" value="HAD superfamily/HAD-like"/>
    <property type="match status" value="1"/>
</dbReference>
<evidence type="ECO:0000313" key="15">
    <source>
        <dbReference type="EMBL" id="KAJ6682835.1"/>
    </source>
</evidence>
<keyword evidence="5" id="KW-0479">Metal-binding</keyword>
<keyword evidence="12" id="KW-0186">Copper</keyword>
<evidence type="ECO:0000256" key="2">
    <source>
        <dbReference type="ARBA" id="ARBA00012517"/>
    </source>
</evidence>
<keyword evidence="10" id="KW-1278">Translocase</keyword>
<evidence type="ECO:0000256" key="7">
    <source>
        <dbReference type="ARBA" id="ARBA00022796"/>
    </source>
</evidence>
<keyword evidence="11" id="KW-1133">Transmembrane helix</keyword>
<keyword evidence="13" id="KW-0406">Ion transport</keyword>
<dbReference type="EMBL" id="JAPFFM010000020">
    <property type="protein sequence ID" value="KAJ6682835.1"/>
    <property type="molecule type" value="Genomic_DNA"/>
</dbReference>
<keyword evidence="6" id="KW-0547">Nucleotide-binding</keyword>
<dbReference type="Gene3D" id="3.40.1110.10">
    <property type="entry name" value="Calcium-transporting ATPase, cytoplasmic domain N"/>
    <property type="match status" value="1"/>
</dbReference>
<evidence type="ECO:0000256" key="3">
    <source>
        <dbReference type="ARBA" id="ARBA00022448"/>
    </source>
</evidence>
<evidence type="ECO:0000313" key="16">
    <source>
        <dbReference type="Proteomes" id="UP001151752"/>
    </source>
</evidence>
<dbReference type="InterPro" id="IPR036412">
    <property type="entry name" value="HAD-like_sf"/>
</dbReference>
<evidence type="ECO:0000256" key="9">
    <source>
        <dbReference type="ARBA" id="ARBA00022842"/>
    </source>
</evidence>
<dbReference type="GO" id="GO:0005524">
    <property type="term" value="F:ATP binding"/>
    <property type="evidence" value="ECO:0007669"/>
    <property type="project" value="UniProtKB-KW"/>
</dbReference>
<sequence>MEIIHVETITSEKKRSGVMTRKNNEKVIHTHWKGAAEMILAMCSNYYDRNGALKSLNEEEKVQLGAIIHSMASKSLRCIAFAHKIVAEDNGHASEKLQESGLALLGLVGLKDPCRPGVRTAVESCKSAGVNVKMITGDNVHTARAIAIECGILNPEQDMQNGAVVEGVQFRNCSPEERMAMIDNILVMARSSPFDKLLMVQCLKEKGRVVAVIGDGTNDAARSKGSRCWALHGNSRD</sequence>
<dbReference type="InterPro" id="IPR023214">
    <property type="entry name" value="HAD_sf"/>
</dbReference>
<keyword evidence="9" id="KW-0460">Magnesium</keyword>
<evidence type="ECO:0000256" key="5">
    <source>
        <dbReference type="ARBA" id="ARBA00022723"/>
    </source>
</evidence>
<evidence type="ECO:0000256" key="14">
    <source>
        <dbReference type="ARBA" id="ARBA00023136"/>
    </source>
</evidence>
<evidence type="ECO:0000256" key="11">
    <source>
        <dbReference type="ARBA" id="ARBA00022989"/>
    </source>
</evidence>
<evidence type="ECO:0000256" key="6">
    <source>
        <dbReference type="ARBA" id="ARBA00022741"/>
    </source>
</evidence>
<keyword evidence="16" id="KW-1185">Reference proteome</keyword>
<dbReference type="GO" id="GO:0012505">
    <property type="term" value="C:endomembrane system"/>
    <property type="evidence" value="ECO:0007669"/>
    <property type="project" value="UniProtKB-SubCell"/>
</dbReference>
<dbReference type="AlphaFoldDB" id="A0A9Q0SN24"/>
<evidence type="ECO:0000256" key="10">
    <source>
        <dbReference type="ARBA" id="ARBA00022967"/>
    </source>
</evidence>
<evidence type="ECO:0000256" key="1">
    <source>
        <dbReference type="ARBA" id="ARBA00004127"/>
    </source>
</evidence>
<keyword evidence="3" id="KW-0813">Transport</keyword>
<keyword evidence="8" id="KW-0067">ATP-binding</keyword>
<dbReference type="GO" id="GO:0005388">
    <property type="term" value="F:P-type calcium transporter activity"/>
    <property type="evidence" value="ECO:0007669"/>
    <property type="project" value="TreeGrafter"/>
</dbReference>
<dbReference type="Proteomes" id="UP001151752">
    <property type="component" value="Chromosome 5"/>
</dbReference>